<proteinExistence type="predicted"/>
<name>A0A8H2VIR7_9SACH</name>
<dbReference type="InterPro" id="IPR021278">
    <property type="entry name" value="ATP19"/>
</dbReference>
<evidence type="ECO:0000313" key="1">
    <source>
        <dbReference type="EMBL" id="CAB4256310.1"/>
    </source>
</evidence>
<sequence length="82" mass="8787">MGATYKIFGKTFQSHQLAIATLLTVGAVGFVMTEKGNKSVESPNLQAKLQSGASEAAKSNSEDINVEKLLTELIEENDETVN</sequence>
<dbReference type="AlphaFoldDB" id="A0A8H2VIR7"/>
<reference evidence="1 2" key="1">
    <citation type="submission" date="2020-05" db="EMBL/GenBank/DDBJ databases">
        <authorList>
            <person name="Casaregola S."/>
            <person name="Devillers H."/>
            <person name="Grondin C."/>
        </authorList>
    </citation>
    <scope>NUCLEOTIDE SEQUENCE [LARGE SCALE GENOMIC DNA]</scope>
    <source>
        <strain evidence="1 2">CLIB 1767</strain>
    </source>
</reference>
<organism evidence="1 2">
    <name type="scientific">Maudiozyma barnettii</name>
    <dbReference type="NCBI Taxonomy" id="61262"/>
    <lineage>
        <taxon>Eukaryota</taxon>
        <taxon>Fungi</taxon>
        <taxon>Dikarya</taxon>
        <taxon>Ascomycota</taxon>
        <taxon>Saccharomycotina</taxon>
        <taxon>Saccharomycetes</taxon>
        <taxon>Saccharomycetales</taxon>
        <taxon>Saccharomycetaceae</taxon>
        <taxon>Maudiozyma</taxon>
    </lineage>
</organism>
<dbReference type="Pfam" id="PF11022">
    <property type="entry name" value="ATP19"/>
    <property type="match status" value="1"/>
</dbReference>
<dbReference type="OrthoDB" id="2094445at2759"/>
<keyword evidence="2" id="KW-1185">Reference proteome</keyword>
<dbReference type="RefSeq" id="XP_041408154.1">
    <property type="nucleotide sequence ID" value="XM_041552220.1"/>
</dbReference>
<gene>
    <name evidence="1" type="ORF">KABA2_09S01760</name>
</gene>
<dbReference type="EMBL" id="CAEFZW010000009">
    <property type="protein sequence ID" value="CAB4256310.1"/>
    <property type="molecule type" value="Genomic_DNA"/>
</dbReference>
<dbReference type="Proteomes" id="UP000644660">
    <property type="component" value="Unassembled WGS sequence"/>
</dbReference>
<accession>A0A8H2VIR7</accession>
<evidence type="ECO:0000313" key="2">
    <source>
        <dbReference type="Proteomes" id="UP000644660"/>
    </source>
</evidence>
<dbReference type="GeneID" id="64859383"/>
<comment type="caution">
    <text evidence="1">The sequence shown here is derived from an EMBL/GenBank/DDBJ whole genome shotgun (WGS) entry which is preliminary data.</text>
</comment>
<protein>
    <submittedName>
        <fullName evidence="1">Uncharacterized protein</fullName>
    </submittedName>
</protein>